<feature type="signal peptide" evidence="2">
    <location>
        <begin position="1"/>
        <end position="19"/>
    </location>
</feature>
<dbReference type="Pfam" id="PF11915">
    <property type="entry name" value="DUF3433"/>
    <property type="match status" value="1"/>
</dbReference>
<accession>A0ABR3IY88</accession>
<evidence type="ECO:0000256" key="2">
    <source>
        <dbReference type="SAM" id="SignalP"/>
    </source>
</evidence>
<proteinExistence type="predicted"/>
<comment type="caution">
    <text evidence="3">The sequence shown here is derived from an EMBL/GenBank/DDBJ whole genome shotgun (WGS) entry which is preliminary data.</text>
</comment>
<organism evidence="3 4">
    <name type="scientific">Hohenbuehelia grisea</name>
    <dbReference type="NCBI Taxonomy" id="104357"/>
    <lineage>
        <taxon>Eukaryota</taxon>
        <taxon>Fungi</taxon>
        <taxon>Dikarya</taxon>
        <taxon>Basidiomycota</taxon>
        <taxon>Agaricomycotina</taxon>
        <taxon>Agaricomycetes</taxon>
        <taxon>Agaricomycetidae</taxon>
        <taxon>Agaricales</taxon>
        <taxon>Pleurotineae</taxon>
        <taxon>Pleurotaceae</taxon>
        <taxon>Hohenbuehelia</taxon>
    </lineage>
</organism>
<reference evidence="4" key="1">
    <citation type="submission" date="2024-06" db="EMBL/GenBank/DDBJ databases">
        <title>Multi-omics analyses provide insights into the biosynthesis of the anticancer antibiotic pleurotin in Hohenbuehelia grisea.</title>
        <authorList>
            <person name="Weaver J.A."/>
            <person name="Alberti F."/>
        </authorList>
    </citation>
    <scope>NUCLEOTIDE SEQUENCE [LARGE SCALE GENOMIC DNA]</scope>
    <source>
        <strain evidence="4">T-177</strain>
    </source>
</reference>
<feature type="transmembrane region" description="Helical" evidence="1">
    <location>
        <begin position="457"/>
        <end position="475"/>
    </location>
</feature>
<keyword evidence="1" id="KW-0812">Transmembrane</keyword>
<feature type="chain" id="PRO_5046499207" evidence="2">
    <location>
        <begin position="20"/>
        <end position="606"/>
    </location>
</feature>
<keyword evidence="4" id="KW-1185">Reference proteome</keyword>
<dbReference type="Proteomes" id="UP001556367">
    <property type="component" value="Unassembled WGS sequence"/>
</dbReference>
<dbReference type="InterPro" id="IPR021840">
    <property type="entry name" value="DUF3433"/>
</dbReference>
<protein>
    <submittedName>
        <fullName evidence="3">Uncharacterized protein</fullName>
    </submittedName>
</protein>
<keyword evidence="1" id="KW-0472">Membrane</keyword>
<evidence type="ECO:0000313" key="4">
    <source>
        <dbReference type="Proteomes" id="UP001556367"/>
    </source>
</evidence>
<dbReference type="PANTHER" id="PTHR37544">
    <property type="entry name" value="SPRAY-RELATED"/>
    <property type="match status" value="1"/>
</dbReference>
<keyword evidence="1" id="KW-1133">Transmembrane helix</keyword>
<evidence type="ECO:0000256" key="1">
    <source>
        <dbReference type="SAM" id="Phobius"/>
    </source>
</evidence>
<name>A0ABR3IY88_9AGAR</name>
<dbReference type="EMBL" id="JASNQZ010000014">
    <property type="protein sequence ID" value="KAL0948212.1"/>
    <property type="molecule type" value="Genomic_DNA"/>
</dbReference>
<gene>
    <name evidence="3" type="ORF">HGRIS_010818</name>
</gene>
<sequence>MNVVVCVLTAASMAALGVALEVALNISYKNNGFKVPQQNAVTFVSQQFLLSFIPTLFVIPVAFLWREIDWMVRWYQPYVVLSRGRAMAEESLLLDFADIALGTFFTLFRAAKYKHRIVFWSALTAASTYSFQPLAGSIFQIRQLPETTYSSVTSVRNVSLVQDVAQLNDFVAAAGFAEAAVAHNLTDPPFVMRGWATAEFNFPTISGVNGSMNVNTTGVQTNVTCRNPSTTQLNAASTPFVLTATSPEGCSSTVSFDASTVSQQYGVAPVQCDGGQTNITFQPVMFWFFHLNSTNQPEAKGVFCTPVIDVFSVAASANLNNGSLVSVNKLSGYTLANNVTGPPLNKRAYNGVLFAFASSDDSSNNNTSVDPFIRARAQTVRSGVSGAIFRLATQQAGGLQATFDLPNGFLDLTIRVYTQHLSIAAKSIYFVTASSELPSALTQYLPRLWIDPLPGHALAIMLFLVGFLGMFIHILGRRARRNLILCAPPGSIAAVMALTSRSGFGELLLPYDDEKTLEQKLGGLRYRLDSRTGAIVADDSGMGTPDGVKGRDEAMISLLGKSHEPELELPQHARDRASGISLHENSSQYALQAAAGYPPWVAKDAA</sequence>
<keyword evidence="2" id="KW-0732">Signal</keyword>
<feature type="transmembrane region" description="Helical" evidence="1">
    <location>
        <begin position="43"/>
        <end position="65"/>
    </location>
</feature>
<feature type="transmembrane region" description="Helical" evidence="1">
    <location>
        <begin position="117"/>
        <end position="139"/>
    </location>
</feature>
<dbReference type="PANTHER" id="PTHR37544:SF3">
    <property type="entry name" value="SPRAY"/>
    <property type="match status" value="1"/>
</dbReference>
<evidence type="ECO:0000313" key="3">
    <source>
        <dbReference type="EMBL" id="KAL0948212.1"/>
    </source>
</evidence>